<organism evidence="2 3">
    <name type="scientific">Podospora didyma</name>
    <dbReference type="NCBI Taxonomy" id="330526"/>
    <lineage>
        <taxon>Eukaryota</taxon>
        <taxon>Fungi</taxon>
        <taxon>Dikarya</taxon>
        <taxon>Ascomycota</taxon>
        <taxon>Pezizomycotina</taxon>
        <taxon>Sordariomycetes</taxon>
        <taxon>Sordariomycetidae</taxon>
        <taxon>Sordariales</taxon>
        <taxon>Podosporaceae</taxon>
        <taxon>Podospora</taxon>
    </lineage>
</organism>
<dbReference type="Proteomes" id="UP001285441">
    <property type="component" value="Unassembled WGS sequence"/>
</dbReference>
<feature type="region of interest" description="Disordered" evidence="1">
    <location>
        <begin position="1"/>
        <end position="30"/>
    </location>
</feature>
<gene>
    <name evidence="2" type="ORF">B0H63DRAFT_559914</name>
</gene>
<reference evidence="2" key="2">
    <citation type="submission" date="2023-06" db="EMBL/GenBank/DDBJ databases">
        <authorList>
            <consortium name="Lawrence Berkeley National Laboratory"/>
            <person name="Haridas S."/>
            <person name="Hensen N."/>
            <person name="Bonometti L."/>
            <person name="Westerberg I."/>
            <person name="Brannstrom I.O."/>
            <person name="Guillou S."/>
            <person name="Cros-Aarteil S."/>
            <person name="Calhoun S."/>
            <person name="Kuo A."/>
            <person name="Mondo S."/>
            <person name="Pangilinan J."/>
            <person name="Riley R."/>
            <person name="LaButti K."/>
            <person name="Andreopoulos B."/>
            <person name="Lipzen A."/>
            <person name="Chen C."/>
            <person name="Yanf M."/>
            <person name="Daum C."/>
            <person name="Ng V."/>
            <person name="Clum A."/>
            <person name="Steindorff A."/>
            <person name="Ohm R."/>
            <person name="Martin F."/>
            <person name="Silar P."/>
            <person name="Natvig D."/>
            <person name="Lalanne C."/>
            <person name="Gautier V."/>
            <person name="Ament-velasquez S.L."/>
            <person name="Kruys A."/>
            <person name="Hutchinson M.I."/>
            <person name="Powell A.J."/>
            <person name="Barry K."/>
            <person name="Miller A.N."/>
            <person name="Grigoriev I.V."/>
            <person name="Debuchy R."/>
            <person name="Gladieux P."/>
            <person name="Thoren M.H."/>
            <person name="Johannesson H."/>
        </authorList>
    </citation>
    <scope>NUCLEOTIDE SEQUENCE</scope>
    <source>
        <strain evidence="2">CBS 232.78</strain>
    </source>
</reference>
<proteinExistence type="predicted"/>
<comment type="caution">
    <text evidence="2">The sequence shown here is derived from an EMBL/GenBank/DDBJ whole genome shotgun (WGS) entry which is preliminary data.</text>
</comment>
<sequence>MDSLKPNLSEPVIAHLPSDNADSAKDDELEDDPALALGSHFSAPVILVVDDVQEPLQARAPRFCGNRTWELEDGNPNATIEATAFYSKEYYDIYTSLNIHDKDRGKTITNYFTAYNRPALGHGECGTTLNLFQTQRGSGKNGTYTLTDNIFMEECAKNVTLAVISSYCKERWGLNKNVTLTAPECELNDRHGEATLRFDNIMGNGRPPDIINLNESDGVYKQPYGNSLLPATFLLWAQGDKPKFDFINSTTEASILSGHPVLTRALEAYYSKLAVQLFRSSFVPSNGTISGTIDGQISRLTVHLLSYSILVALLSIMSTTCADLMLLSASDEWRLAMDPSTLAGPITLLASHPRISDILQDSKLLLRVSGSSDGQKPRWWNPWGTTKSTRLATAGNTASMIAVLQVTLVVSSRNHGIVLVDIEITGSTTLGLLYQLLSFSPLG</sequence>
<accession>A0AAE0TZK7</accession>
<evidence type="ECO:0000313" key="2">
    <source>
        <dbReference type="EMBL" id="KAK3385270.1"/>
    </source>
</evidence>
<protein>
    <submittedName>
        <fullName evidence="2">Uncharacterized protein</fullName>
    </submittedName>
</protein>
<name>A0AAE0TZK7_9PEZI</name>
<evidence type="ECO:0000313" key="3">
    <source>
        <dbReference type="Proteomes" id="UP001285441"/>
    </source>
</evidence>
<dbReference type="EMBL" id="JAULSW010000004">
    <property type="protein sequence ID" value="KAK3385270.1"/>
    <property type="molecule type" value="Genomic_DNA"/>
</dbReference>
<evidence type="ECO:0000256" key="1">
    <source>
        <dbReference type="SAM" id="MobiDB-lite"/>
    </source>
</evidence>
<dbReference type="AlphaFoldDB" id="A0AAE0TZK7"/>
<reference evidence="2" key="1">
    <citation type="journal article" date="2023" name="Mol. Phylogenet. Evol.">
        <title>Genome-scale phylogeny and comparative genomics of the fungal order Sordariales.</title>
        <authorList>
            <person name="Hensen N."/>
            <person name="Bonometti L."/>
            <person name="Westerberg I."/>
            <person name="Brannstrom I.O."/>
            <person name="Guillou S."/>
            <person name="Cros-Aarteil S."/>
            <person name="Calhoun S."/>
            <person name="Haridas S."/>
            <person name="Kuo A."/>
            <person name="Mondo S."/>
            <person name="Pangilinan J."/>
            <person name="Riley R."/>
            <person name="LaButti K."/>
            <person name="Andreopoulos B."/>
            <person name="Lipzen A."/>
            <person name="Chen C."/>
            <person name="Yan M."/>
            <person name="Daum C."/>
            <person name="Ng V."/>
            <person name="Clum A."/>
            <person name="Steindorff A."/>
            <person name="Ohm R.A."/>
            <person name="Martin F."/>
            <person name="Silar P."/>
            <person name="Natvig D.O."/>
            <person name="Lalanne C."/>
            <person name="Gautier V."/>
            <person name="Ament-Velasquez S.L."/>
            <person name="Kruys A."/>
            <person name="Hutchinson M.I."/>
            <person name="Powell A.J."/>
            <person name="Barry K."/>
            <person name="Miller A.N."/>
            <person name="Grigoriev I.V."/>
            <person name="Debuchy R."/>
            <person name="Gladieux P."/>
            <person name="Hiltunen Thoren M."/>
            <person name="Johannesson H."/>
        </authorList>
    </citation>
    <scope>NUCLEOTIDE SEQUENCE</scope>
    <source>
        <strain evidence="2">CBS 232.78</strain>
    </source>
</reference>
<keyword evidence="3" id="KW-1185">Reference proteome</keyword>